<feature type="compositionally biased region" description="Polar residues" evidence="2">
    <location>
        <begin position="419"/>
        <end position="429"/>
    </location>
</feature>
<keyword evidence="1" id="KW-0175">Coiled coil</keyword>
<protein>
    <submittedName>
        <fullName evidence="3">Uncharacterized protein</fullName>
    </submittedName>
</protein>
<feature type="region of interest" description="Disordered" evidence="2">
    <location>
        <begin position="360"/>
        <end position="429"/>
    </location>
</feature>
<sequence length="429" mass="46287">MVPGGRTPSFCRVGPGAGPVRVAAAAHRPRVAGAGGQAFGLEDGEGSGRLGPDPSVAASAFGPPGGAVSAGPLRHRAEGRKGRGPGVANGGPGELGRGDWLLRSRPAAVNGGPGGAECDSVTGSGVWRDGSARGEGMRVLWSVLTCGDRSRGLVGIKSVVMASTKPKRDQSVREMLTRSHPSQSRQAEAAALERGPEGQGEVEADGESPVTKGFLTSLFNSLRVDLQERQRDISQEMRELRSDITSLGERVSSMANNEISRGEEVEQLQQEIPRLREQQEQLQIATEDLENRSRRHNIRIRGVPHRAEGDDIREFVTALFRSLLSPENTQEITLDRRRRELKPTSYTFRLVCQWGTRRDETSKYAPGGLPSAGSVGDRAADRVPRRAPVECRLGWGRKEKKRRPSRPSSKERVRERQAALNSITAGAGP</sequence>
<dbReference type="EMBL" id="JANPWB010000008">
    <property type="protein sequence ID" value="KAJ1166869.1"/>
    <property type="molecule type" value="Genomic_DNA"/>
</dbReference>
<keyword evidence="4" id="KW-1185">Reference proteome</keyword>
<evidence type="ECO:0000313" key="3">
    <source>
        <dbReference type="EMBL" id="KAJ1166869.1"/>
    </source>
</evidence>
<proteinExistence type="predicted"/>
<feature type="compositionally biased region" description="Gly residues" evidence="2">
    <location>
        <begin position="84"/>
        <end position="95"/>
    </location>
</feature>
<feature type="coiled-coil region" evidence="1">
    <location>
        <begin position="223"/>
        <end position="295"/>
    </location>
</feature>
<reference evidence="3" key="1">
    <citation type="journal article" date="2022" name="bioRxiv">
        <title>Sequencing and chromosome-scale assembly of the giantPleurodeles waltlgenome.</title>
        <authorList>
            <person name="Brown T."/>
            <person name="Elewa A."/>
            <person name="Iarovenko S."/>
            <person name="Subramanian E."/>
            <person name="Araus A.J."/>
            <person name="Petzold A."/>
            <person name="Susuki M."/>
            <person name="Suzuki K.-i.T."/>
            <person name="Hayashi T."/>
            <person name="Toyoda A."/>
            <person name="Oliveira C."/>
            <person name="Osipova E."/>
            <person name="Leigh N.D."/>
            <person name="Simon A."/>
            <person name="Yun M.H."/>
        </authorList>
    </citation>
    <scope>NUCLEOTIDE SEQUENCE</scope>
    <source>
        <strain evidence="3">20211129_DDA</strain>
        <tissue evidence="3">Liver</tissue>
    </source>
</reference>
<feature type="region of interest" description="Disordered" evidence="2">
    <location>
        <begin position="165"/>
        <end position="210"/>
    </location>
</feature>
<feature type="compositionally biased region" description="Basic and acidic residues" evidence="2">
    <location>
        <begin position="166"/>
        <end position="177"/>
    </location>
</feature>
<comment type="caution">
    <text evidence="3">The sequence shown here is derived from an EMBL/GenBank/DDBJ whole genome shotgun (WGS) entry which is preliminary data.</text>
</comment>
<dbReference type="Gene3D" id="3.30.70.1820">
    <property type="entry name" value="L1 transposable element, RRM domain"/>
    <property type="match status" value="1"/>
</dbReference>
<dbReference type="Proteomes" id="UP001066276">
    <property type="component" value="Chromosome 4_2"/>
</dbReference>
<name>A0AAV7SSB7_PLEWA</name>
<evidence type="ECO:0000256" key="1">
    <source>
        <dbReference type="SAM" id="Coils"/>
    </source>
</evidence>
<evidence type="ECO:0000256" key="2">
    <source>
        <dbReference type="SAM" id="MobiDB-lite"/>
    </source>
</evidence>
<gene>
    <name evidence="3" type="ORF">NDU88_007265</name>
</gene>
<feature type="compositionally biased region" description="Basic and acidic residues" evidence="2">
    <location>
        <begin position="408"/>
        <end position="417"/>
    </location>
</feature>
<evidence type="ECO:0000313" key="4">
    <source>
        <dbReference type="Proteomes" id="UP001066276"/>
    </source>
</evidence>
<accession>A0AAV7SSB7</accession>
<feature type="compositionally biased region" description="Basic and acidic residues" evidence="2">
    <location>
        <begin position="378"/>
        <end position="389"/>
    </location>
</feature>
<dbReference type="AlphaFoldDB" id="A0AAV7SSB7"/>
<feature type="region of interest" description="Disordered" evidence="2">
    <location>
        <begin position="34"/>
        <end position="99"/>
    </location>
</feature>
<organism evidence="3 4">
    <name type="scientific">Pleurodeles waltl</name>
    <name type="common">Iberian ribbed newt</name>
    <dbReference type="NCBI Taxonomy" id="8319"/>
    <lineage>
        <taxon>Eukaryota</taxon>
        <taxon>Metazoa</taxon>
        <taxon>Chordata</taxon>
        <taxon>Craniata</taxon>
        <taxon>Vertebrata</taxon>
        <taxon>Euteleostomi</taxon>
        <taxon>Amphibia</taxon>
        <taxon>Batrachia</taxon>
        <taxon>Caudata</taxon>
        <taxon>Salamandroidea</taxon>
        <taxon>Salamandridae</taxon>
        <taxon>Pleurodelinae</taxon>
        <taxon>Pleurodeles</taxon>
    </lineage>
</organism>